<organism evidence="1 2">
    <name type="scientific">Arctium lappa</name>
    <name type="common">Greater burdock</name>
    <name type="synonym">Lappa major</name>
    <dbReference type="NCBI Taxonomy" id="4217"/>
    <lineage>
        <taxon>Eukaryota</taxon>
        <taxon>Viridiplantae</taxon>
        <taxon>Streptophyta</taxon>
        <taxon>Embryophyta</taxon>
        <taxon>Tracheophyta</taxon>
        <taxon>Spermatophyta</taxon>
        <taxon>Magnoliopsida</taxon>
        <taxon>eudicotyledons</taxon>
        <taxon>Gunneridae</taxon>
        <taxon>Pentapetalae</taxon>
        <taxon>asterids</taxon>
        <taxon>campanulids</taxon>
        <taxon>Asterales</taxon>
        <taxon>Asteraceae</taxon>
        <taxon>Carduoideae</taxon>
        <taxon>Cardueae</taxon>
        <taxon>Arctiinae</taxon>
        <taxon>Arctium</taxon>
    </lineage>
</organism>
<protein>
    <submittedName>
        <fullName evidence="1">Uncharacterized protein</fullName>
    </submittedName>
</protein>
<reference evidence="1 2" key="2">
    <citation type="journal article" date="2022" name="Mol. Ecol. Resour.">
        <title>The genomes of chicory, endive, great burdock and yacon provide insights into Asteraceae paleo-polyploidization history and plant inulin production.</title>
        <authorList>
            <person name="Fan W."/>
            <person name="Wang S."/>
            <person name="Wang H."/>
            <person name="Wang A."/>
            <person name="Jiang F."/>
            <person name="Liu H."/>
            <person name="Zhao H."/>
            <person name="Xu D."/>
            <person name="Zhang Y."/>
        </authorList>
    </citation>
    <scope>NUCLEOTIDE SEQUENCE [LARGE SCALE GENOMIC DNA]</scope>
    <source>
        <strain evidence="2">cv. Niubang</strain>
    </source>
</reference>
<dbReference type="EMBL" id="CM042047">
    <property type="protein sequence ID" value="KAI3771824.1"/>
    <property type="molecule type" value="Genomic_DNA"/>
</dbReference>
<name>A0ACB9FKL7_ARCLA</name>
<proteinExistence type="predicted"/>
<evidence type="ECO:0000313" key="2">
    <source>
        <dbReference type="Proteomes" id="UP001055879"/>
    </source>
</evidence>
<gene>
    <name evidence="1" type="ORF">L6452_02993</name>
</gene>
<sequence>MRRWFHGRSGMVSSKHVANESIKEKNTMDFFKPHTLFLLAIFILTISSTTNSMDSSNQAPNKGAYWPSWSDLPPSAIDTTLFTHAYFAFLSPDNITFKFDIDDPTALLLKNFTTTLHHKNPPLKTLFSIGGASDGPLIFSRMASCRDSRKTFILSTIEVARKFEFDGIDLDWEFPQNPSDMENLSRLLREWRAAVKKEAKATGKRQLLLSAATYYSPEVRLDNVYRKYPVASINKNLDWINAMCYDYHGGWDRSATGALASLYDPNSNVSTSHGLQSWIGAKIRREKLVMGLPLYGRTWQLKDPFLYGIGAPAVDIGPGIDGQMSYADVEKFNAENNATVVFDLSTVSAYSFAGTSWIGYDDVRSVTLKVAYARALKLGGYFFWAVSGDQDWKISRQASKTWII</sequence>
<accession>A0ACB9FKL7</accession>
<reference evidence="2" key="1">
    <citation type="journal article" date="2022" name="Mol. Ecol. Resour.">
        <title>The genomes of chicory, endive, great burdock and yacon provide insights into Asteraceae palaeo-polyploidization history and plant inulin production.</title>
        <authorList>
            <person name="Fan W."/>
            <person name="Wang S."/>
            <person name="Wang H."/>
            <person name="Wang A."/>
            <person name="Jiang F."/>
            <person name="Liu H."/>
            <person name="Zhao H."/>
            <person name="Xu D."/>
            <person name="Zhang Y."/>
        </authorList>
    </citation>
    <scope>NUCLEOTIDE SEQUENCE [LARGE SCALE GENOMIC DNA]</scope>
    <source>
        <strain evidence="2">cv. Niubang</strain>
    </source>
</reference>
<keyword evidence="2" id="KW-1185">Reference proteome</keyword>
<evidence type="ECO:0000313" key="1">
    <source>
        <dbReference type="EMBL" id="KAI3771824.1"/>
    </source>
</evidence>
<comment type="caution">
    <text evidence="1">The sequence shown here is derived from an EMBL/GenBank/DDBJ whole genome shotgun (WGS) entry which is preliminary data.</text>
</comment>
<dbReference type="Proteomes" id="UP001055879">
    <property type="component" value="Linkage Group LG01"/>
</dbReference>